<dbReference type="InterPro" id="IPR031107">
    <property type="entry name" value="Small_HSP"/>
</dbReference>
<accession>A0A7U6GIF6</accession>
<dbReference type="AlphaFoldDB" id="A0A7U6GIF6"/>
<keyword evidence="5" id="KW-1185">Reference proteome</keyword>
<dbReference type="InterPro" id="IPR008978">
    <property type="entry name" value="HSP20-like_chaperone"/>
</dbReference>
<dbReference type="OrthoDB" id="9792695at2"/>
<organism evidence="4 5">
    <name type="scientific">Thiolapillus brandeum</name>
    <dbReference type="NCBI Taxonomy" id="1076588"/>
    <lineage>
        <taxon>Bacteria</taxon>
        <taxon>Pseudomonadati</taxon>
        <taxon>Pseudomonadota</taxon>
        <taxon>Gammaproteobacteria</taxon>
        <taxon>Chromatiales</taxon>
        <taxon>Sedimenticolaceae</taxon>
        <taxon>Thiolapillus</taxon>
    </lineage>
</organism>
<protein>
    <submittedName>
        <fullName evidence="4">Heat shock protein HSP20</fullName>
    </submittedName>
</protein>
<dbReference type="SUPFAM" id="SSF49764">
    <property type="entry name" value="HSP20-like chaperones"/>
    <property type="match status" value="1"/>
</dbReference>
<proteinExistence type="inferred from homology"/>
<keyword evidence="4" id="KW-0346">Stress response</keyword>
<evidence type="ECO:0000313" key="4">
    <source>
        <dbReference type="EMBL" id="BAO44192.1"/>
    </source>
</evidence>
<dbReference type="Pfam" id="PF00011">
    <property type="entry name" value="HSP20"/>
    <property type="match status" value="1"/>
</dbReference>
<evidence type="ECO:0000259" key="3">
    <source>
        <dbReference type="PROSITE" id="PS01031"/>
    </source>
</evidence>
<name>A0A7U6GIF6_9GAMM</name>
<sequence>MSTLQQIKSGISQAWDTLLDGWQQLYRRAANAITRFRHGEAADEQELALRSSGWGVLAAEVYDDDDKVVVRVEAPGMEGKDFDIEVLENYLVIRGQKNIQKEHSKGRYHVLECAYGSFERALPLPEEVIADEARASYKRGVLRIELPKSSSARRRRIDVEVH</sequence>
<dbReference type="KEGG" id="tbn:TBH_C1267"/>
<evidence type="ECO:0000256" key="2">
    <source>
        <dbReference type="RuleBase" id="RU003616"/>
    </source>
</evidence>
<comment type="similarity">
    <text evidence="1 2">Belongs to the small heat shock protein (HSP20) family.</text>
</comment>
<dbReference type="Gene3D" id="2.60.40.790">
    <property type="match status" value="1"/>
</dbReference>
<dbReference type="EMBL" id="AP012273">
    <property type="protein sequence ID" value="BAO44192.1"/>
    <property type="molecule type" value="Genomic_DNA"/>
</dbReference>
<dbReference type="CDD" id="cd06464">
    <property type="entry name" value="ACD_sHsps-like"/>
    <property type="match status" value="1"/>
</dbReference>
<dbReference type="Proteomes" id="UP000031631">
    <property type="component" value="Chromosome"/>
</dbReference>
<reference evidence="4 5" key="1">
    <citation type="journal article" date="2014" name="PLoS ONE">
        <title>Physiological and genomic features of a novel sulfur-oxidizing gammaproteobacterium belonging to a previously uncultivated symbiotic lineage isolated from a hydrothermal vent.</title>
        <authorList>
            <person name="Nunoura T."/>
            <person name="Takaki Y."/>
            <person name="Kazama H."/>
            <person name="Kakuta J."/>
            <person name="Shimamura S."/>
            <person name="Makita H."/>
            <person name="Hirai M."/>
            <person name="Miyazaki M."/>
            <person name="Takai K."/>
        </authorList>
    </citation>
    <scope>NUCLEOTIDE SEQUENCE [LARGE SCALE GENOMIC DNA]</scope>
    <source>
        <strain evidence="4 5">Hiromi1</strain>
    </source>
</reference>
<dbReference type="RefSeq" id="WP_041070449.1">
    <property type="nucleotide sequence ID" value="NZ_AP012273.1"/>
</dbReference>
<gene>
    <name evidence="4" type="ORF">TBH_C1267</name>
</gene>
<dbReference type="PROSITE" id="PS01031">
    <property type="entry name" value="SHSP"/>
    <property type="match status" value="1"/>
</dbReference>
<dbReference type="PANTHER" id="PTHR11527">
    <property type="entry name" value="HEAT-SHOCK PROTEIN 20 FAMILY MEMBER"/>
    <property type="match status" value="1"/>
</dbReference>
<feature type="domain" description="SHSP" evidence="3">
    <location>
        <begin position="50"/>
        <end position="162"/>
    </location>
</feature>
<dbReference type="InterPro" id="IPR002068">
    <property type="entry name" value="A-crystallin/Hsp20_dom"/>
</dbReference>
<evidence type="ECO:0000256" key="1">
    <source>
        <dbReference type="PROSITE-ProRule" id="PRU00285"/>
    </source>
</evidence>
<evidence type="ECO:0000313" key="5">
    <source>
        <dbReference type="Proteomes" id="UP000031631"/>
    </source>
</evidence>